<dbReference type="GO" id="GO:0003677">
    <property type="term" value="F:DNA binding"/>
    <property type="evidence" value="ECO:0007669"/>
    <property type="project" value="UniProtKB-KW"/>
</dbReference>
<dbReference type="Gene3D" id="1.10.443.10">
    <property type="entry name" value="Intergrase catalytic core"/>
    <property type="match status" value="1"/>
</dbReference>
<dbReference type="Gene3D" id="1.10.150.130">
    <property type="match status" value="1"/>
</dbReference>
<feature type="domain" description="Tyr recombinase" evidence="5">
    <location>
        <begin position="172"/>
        <end position="374"/>
    </location>
</feature>
<dbReference type="PROSITE" id="PS51898">
    <property type="entry name" value="TYR_RECOMBINASE"/>
    <property type="match status" value="1"/>
</dbReference>
<dbReference type="InterPro" id="IPR002104">
    <property type="entry name" value="Integrase_catalytic"/>
</dbReference>
<organism evidence="6 7">
    <name type="scientific">Enterococcus faecium</name>
    <name type="common">Streptococcus faecium</name>
    <dbReference type="NCBI Taxonomy" id="1352"/>
    <lineage>
        <taxon>Bacteria</taxon>
        <taxon>Bacillati</taxon>
        <taxon>Bacillota</taxon>
        <taxon>Bacilli</taxon>
        <taxon>Lactobacillales</taxon>
        <taxon>Enterococcaceae</taxon>
        <taxon>Enterococcus</taxon>
    </lineage>
</organism>
<evidence type="ECO:0000313" key="6">
    <source>
        <dbReference type="EMBL" id="KWX18871.1"/>
    </source>
</evidence>
<dbReference type="InterPro" id="IPR011010">
    <property type="entry name" value="DNA_brk_join_enz"/>
</dbReference>
<evidence type="ECO:0000259" key="5">
    <source>
        <dbReference type="PROSITE" id="PS51898"/>
    </source>
</evidence>
<evidence type="ECO:0000256" key="4">
    <source>
        <dbReference type="ARBA" id="ARBA00023172"/>
    </source>
</evidence>
<dbReference type="GO" id="GO:0006310">
    <property type="term" value="P:DNA recombination"/>
    <property type="evidence" value="ECO:0007669"/>
    <property type="project" value="UniProtKB-KW"/>
</dbReference>
<dbReference type="GO" id="GO:0015074">
    <property type="term" value="P:DNA integration"/>
    <property type="evidence" value="ECO:0007669"/>
    <property type="project" value="UniProtKB-KW"/>
</dbReference>
<dbReference type="Pfam" id="PF14659">
    <property type="entry name" value="Phage_int_SAM_3"/>
    <property type="match status" value="1"/>
</dbReference>
<dbReference type="Proteomes" id="UP000070452">
    <property type="component" value="Unassembled WGS sequence"/>
</dbReference>
<comment type="similarity">
    <text evidence="1">Belongs to the 'phage' integrase family.</text>
</comment>
<dbReference type="SUPFAM" id="SSF56349">
    <property type="entry name" value="DNA breaking-rejoining enzymes"/>
    <property type="match status" value="1"/>
</dbReference>
<dbReference type="InterPro" id="IPR013762">
    <property type="entry name" value="Integrase-like_cat_sf"/>
</dbReference>
<dbReference type="InterPro" id="IPR050808">
    <property type="entry name" value="Phage_Integrase"/>
</dbReference>
<dbReference type="CDD" id="cd01189">
    <property type="entry name" value="INT_ICEBs1_C_like"/>
    <property type="match status" value="1"/>
</dbReference>
<dbReference type="PANTHER" id="PTHR30629:SF2">
    <property type="entry name" value="PROPHAGE INTEGRASE INTS-RELATED"/>
    <property type="match status" value="1"/>
</dbReference>
<dbReference type="InterPro" id="IPR004107">
    <property type="entry name" value="Integrase_SAM-like_N"/>
</dbReference>
<reference evidence="6 7" key="1">
    <citation type="submission" date="2016-01" db="EMBL/GenBank/DDBJ databases">
        <title>Molecular Mechanisms for transfer of large genomic segments between Enterococcus faecium strains.</title>
        <authorList>
            <person name="Garcia-Solache M.A."/>
            <person name="Lebreton F."/>
            <person name="Mclaughlin R.E."/>
            <person name="Whiteaker J.D."/>
            <person name="Gilmore M.S."/>
            <person name="Rice L.B."/>
        </authorList>
    </citation>
    <scope>NUCLEOTIDE SEQUENCE [LARGE SCALE GENOMIC DNA]</scope>
    <source>
        <strain evidence="6 7">D344RRF x C68</strain>
    </source>
</reference>
<keyword evidence="2" id="KW-0229">DNA integration</keyword>
<evidence type="ECO:0000256" key="3">
    <source>
        <dbReference type="ARBA" id="ARBA00023125"/>
    </source>
</evidence>
<evidence type="ECO:0000256" key="2">
    <source>
        <dbReference type="ARBA" id="ARBA00022908"/>
    </source>
</evidence>
<name>A0A132P954_ENTFC</name>
<keyword evidence="3" id="KW-0238">DNA-binding</keyword>
<dbReference type="Pfam" id="PF14657">
    <property type="entry name" value="Arm-DNA-bind_4"/>
    <property type="match status" value="1"/>
</dbReference>
<evidence type="ECO:0000313" key="7">
    <source>
        <dbReference type="Proteomes" id="UP000070452"/>
    </source>
</evidence>
<dbReference type="EMBL" id="LRHK01000001">
    <property type="protein sequence ID" value="KWX18871.1"/>
    <property type="molecule type" value="Genomic_DNA"/>
</dbReference>
<dbReference type="PANTHER" id="PTHR30629">
    <property type="entry name" value="PROPHAGE INTEGRASE"/>
    <property type="match status" value="1"/>
</dbReference>
<dbReference type="RefSeq" id="WP_002317581.1">
    <property type="nucleotide sequence ID" value="NZ_LOQQ01000051.1"/>
</dbReference>
<dbReference type="AlphaFoldDB" id="A0A132P954"/>
<accession>A0A132P954</accession>
<protein>
    <submittedName>
        <fullName evidence="6">Integrase</fullName>
    </submittedName>
</protein>
<sequence length="382" mass="45072">MATFEQYKKKNGEKLWKFQTYLGVDPLTGKQVRTTRRGFKTKKEAQLALTKLQLEYENNGLNKTKELTFQEVYDLWIVNYEQTVKESSFVKTKEQFANHILPAFGAYKINKITIDIAQKFANEKVKKFVLYREFINNASRICDYAIKLGYLQDNPLKKITVPKRKVSVHEEDTLNFFSKEELEIFLKSVEKKKDIRMYSFFRTLAFTGMRVGELLALTWKDIDFNDNYIKINKTLARGKNRRLYVEQPKTKNSKRDIPVDDETMNILKKWRLEQRKWLLTLGINTLSKNQLVFSNQKNEYLQLSKPRKWLEVIIKQNNLKRITIHGLRHTHASLLLEAGANIKDVQERLGHSSIQITMDLYIHITDKRKEKTATQFAKYIGI</sequence>
<dbReference type="InterPro" id="IPR028259">
    <property type="entry name" value="AP2-like_int_N"/>
</dbReference>
<keyword evidence="4" id="KW-0233">DNA recombination</keyword>
<evidence type="ECO:0000256" key="1">
    <source>
        <dbReference type="ARBA" id="ARBA00008857"/>
    </source>
</evidence>
<dbReference type="InterPro" id="IPR010998">
    <property type="entry name" value="Integrase_recombinase_N"/>
</dbReference>
<dbReference type="Pfam" id="PF00589">
    <property type="entry name" value="Phage_integrase"/>
    <property type="match status" value="1"/>
</dbReference>
<gene>
    <name evidence="6" type="ORF">AWT83_10480</name>
</gene>
<comment type="caution">
    <text evidence="6">The sequence shown here is derived from an EMBL/GenBank/DDBJ whole genome shotgun (WGS) entry which is preliminary data.</text>
</comment>
<proteinExistence type="inferred from homology"/>